<name>A0ABP7TPS9_9BURK</name>
<dbReference type="Proteomes" id="UP001501353">
    <property type="component" value="Unassembled WGS sequence"/>
</dbReference>
<accession>A0ABP7TPS9</accession>
<evidence type="ECO:0000313" key="2">
    <source>
        <dbReference type="Proteomes" id="UP001501353"/>
    </source>
</evidence>
<proteinExistence type="predicted"/>
<comment type="caution">
    <text evidence="1">The sequence shown here is derived from an EMBL/GenBank/DDBJ whole genome shotgun (WGS) entry which is preliminary data.</text>
</comment>
<dbReference type="RefSeq" id="WP_344764094.1">
    <property type="nucleotide sequence ID" value="NZ_BAAAZE010000012.1"/>
</dbReference>
<keyword evidence="2" id="KW-1185">Reference proteome</keyword>
<reference evidence="2" key="1">
    <citation type="journal article" date="2019" name="Int. J. Syst. Evol. Microbiol.">
        <title>The Global Catalogue of Microorganisms (GCM) 10K type strain sequencing project: providing services to taxonomists for standard genome sequencing and annotation.</title>
        <authorList>
            <consortium name="The Broad Institute Genomics Platform"/>
            <consortium name="The Broad Institute Genome Sequencing Center for Infectious Disease"/>
            <person name="Wu L."/>
            <person name="Ma J."/>
        </authorList>
    </citation>
    <scope>NUCLEOTIDE SEQUENCE [LARGE SCALE GENOMIC DNA]</scope>
    <source>
        <strain evidence="2">JCM 16673</strain>
    </source>
</reference>
<protein>
    <submittedName>
        <fullName evidence="1">Uncharacterized protein</fullName>
    </submittedName>
</protein>
<gene>
    <name evidence="1" type="ORF">GCM10022212_28510</name>
</gene>
<sequence>MFRILTRKIAPEIAKAVTKNAMKFGADFVQGAAENELKDVLKLPNAQTGKPNLGGAMASILREQYKNGGSKSKAVMDTAMKSSPAVIESTPQINAASLHAYRAKAASVNYAPTYTSVGTQAFISTHGKETKS</sequence>
<evidence type="ECO:0000313" key="1">
    <source>
        <dbReference type="EMBL" id="GAA4028691.1"/>
    </source>
</evidence>
<organism evidence="1 2">
    <name type="scientific">Actimicrobium antarcticum</name>
    <dbReference type="NCBI Taxonomy" id="1051899"/>
    <lineage>
        <taxon>Bacteria</taxon>
        <taxon>Pseudomonadati</taxon>
        <taxon>Pseudomonadota</taxon>
        <taxon>Betaproteobacteria</taxon>
        <taxon>Burkholderiales</taxon>
        <taxon>Oxalobacteraceae</taxon>
        <taxon>Actimicrobium</taxon>
    </lineage>
</organism>
<dbReference type="EMBL" id="BAAAZE010000012">
    <property type="protein sequence ID" value="GAA4028691.1"/>
    <property type="molecule type" value="Genomic_DNA"/>
</dbReference>